<keyword evidence="1" id="KW-0732">Signal</keyword>
<keyword evidence="3" id="KW-1185">Reference proteome</keyword>
<feature type="signal peptide" evidence="1">
    <location>
        <begin position="1"/>
        <end position="20"/>
    </location>
</feature>
<dbReference type="Gene3D" id="2.60.40.1890">
    <property type="entry name" value="PCu(A)C copper chaperone"/>
    <property type="match status" value="1"/>
</dbReference>
<dbReference type="InterPro" id="IPR007410">
    <property type="entry name" value="LpqE-like"/>
</dbReference>
<evidence type="ECO:0000256" key="1">
    <source>
        <dbReference type="SAM" id="SignalP"/>
    </source>
</evidence>
<evidence type="ECO:0000313" key="3">
    <source>
        <dbReference type="Proteomes" id="UP001438953"/>
    </source>
</evidence>
<dbReference type="Proteomes" id="UP001438953">
    <property type="component" value="Unassembled WGS sequence"/>
</dbReference>
<reference evidence="2 3" key="1">
    <citation type="submission" date="2024-06" db="EMBL/GenBank/DDBJ databases">
        <title>Thioclava kandeliae sp. nov. from a rhizosphere soil sample of Kandelia candel in a mangrove.</title>
        <authorList>
            <person name="Mu T."/>
        </authorList>
    </citation>
    <scope>NUCLEOTIDE SEQUENCE [LARGE SCALE GENOMIC DNA]</scope>
    <source>
        <strain evidence="2 3">CPCC 100088</strain>
    </source>
</reference>
<feature type="chain" id="PRO_5046160766" evidence="1">
    <location>
        <begin position="21"/>
        <end position="156"/>
    </location>
</feature>
<comment type="caution">
    <text evidence="2">The sequence shown here is derived from an EMBL/GenBank/DDBJ whole genome shotgun (WGS) entry which is preliminary data.</text>
</comment>
<evidence type="ECO:0000313" key="2">
    <source>
        <dbReference type="EMBL" id="MER5170866.1"/>
    </source>
</evidence>
<dbReference type="InterPro" id="IPR036182">
    <property type="entry name" value="PCuAC_sf"/>
</dbReference>
<dbReference type="SUPFAM" id="SSF110087">
    <property type="entry name" value="DR1885-like metal-binding protein"/>
    <property type="match status" value="1"/>
</dbReference>
<dbReference type="PANTHER" id="PTHR36302">
    <property type="entry name" value="BLR7088 PROTEIN"/>
    <property type="match status" value="1"/>
</dbReference>
<gene>
    <name evidence="2" type="ORF">VSX56_03675</name>
</gene>
<accession>A0ABV1SEB2</accession>
<proteinExistence type="predicted"/>
<dbReference type="PANTHER" id="PTHR36302:SF1">
    <property type="entry name" value="COPPER CHAPERONE PCU(A)C"/>
    <property type="match status" value="1"/>
</dbReference>
<protein>
    <submittedName>
        <fullName evidence="2">Copper chaperone PCu(A)C</fullName>
    </submittedName>
</protein>
<sequence>MIRSTLLATTTLILGLPAFADGITVHDAYMRISSPVAKSGAAFMTIENTSGEADRLVGVSSTIAERTELHTHQADANGMMEMLHVPEGFAIPAHGAHALARGSDHVMFMGLTEPLEEGEHIQLTLDFEHAAPVTVDLQVTMGEGPTGQSHGSMSHN</sequence>
<dbReference type="RefSeq" id="WP_350934927.1">
    <property type="nucleotide sequence ID" value="NZ_JAYWLC010000002.1"/>
</dbReference>
<name>A0ABV1SEB2_9RHOB</name>
<organism evidence="2 3">
    <name type="scientific">Thioclava kandeliae</name>
    <dbReference type="NCBI Taxonomy" id="3070818"/>
    <lineage>
        <taxon>Bacteria</taxon>
        <taxon>Pseudomonadati</taxon>
        <taxon>Pseudomonadota</taxon>
        <taxon>Alphaproteobacteria</taxon>
        <taxon>Rhodobacterales</taxon>
        <taxon>Paracoccaceae</taxon>
        <taxon>Thioclava</taxon>
    </lineage>
</organism>
<dbReference type="Pfam" id="PF04314">
    <property type="entry name" value="PCuAC"/>
    <property type="match status" value="1"/>
</dbReference>
<dbReference type="EMBL" id="JAYWLC010000002">
    <property type="protein sequence ID" value="MER5170866.1"/>
    <property type="molecule type" value="Genomic_DNA"/>
</dbReference>
<dbReference type="InterPro" id="IPR058248">
    <property type="entry name" value="Lxx211020-like"/>
</dbReference>